<protein>
    <submittedName>
        <fullName evidence="3">Acyltransferase</fullName>
    </submittedName>
</protein>
<comment type="caution">
    <text evidence="3">The sequence shown here is derived from an EMBL/GenBank/DDBJ whole genome shotgun (WGS) entry which is preliminary data.</text>
</comment>
<evidence type="ECO:0000259" key="2">
    <source>
        <dbReference type="Pfam" id="PF01757"/>
    </source>
</evidence>
<dbReference type="InterPro" id="IPR002656">
    <property type="entry name" value="Acyl_transf_3_dom"/>
</dbReference>
<dbReference type="GO" id="GO:0000271">
    <property type="term" value="P:polysaccharide biosynthetic process"/>
    <property type="evidence" value="ECO:0007669"/>
    <property type="project" value="TreeGrafter"/>
</dbReference>
<feature type="transmembrane region" description="Helical" evidence="1">
    <location>
        <begin position="318"/>
        <end position="337"/>
    </location>
</feature>
<keyword evidence="1" id="KW-0812">Transmembrane</keyword>
<dbReference type="GO" id="GO:0016020">
    <property type="term" value="C:membrane"/>
    <property type="evidence" value="ECO:0007669"/>
    <property type="project" value="TreeGrafter"/>
</dbReference>
<dbReference type="InterPro" id="IPR050879">
    <property type="entry name" value="Acyltransferase_3"/>
</dbReference>
<accession>A0A502GRN9</accession>
<dbReference type="Pfam" id="PF01757">
    <property type="entry name" value="Acyl_transf_3"/>
    <property type="match status" value="1"/>
</dbReference>
<dbReference type="PANTHER" id="PTHR23028">
    <property type="entry name" value="ACETYLTRANSFERASE"/>
    <property type="match status" value="1"/>
</dbReference>
<feature type="transmembrane region" description="Helical" evidence="1">
    <location>
        <begin position="162"/>
        <end position="180"/>
    </location>
</feature>
<feature type="transmembrane region" description="Helical" evidence="1">
    <location>
        <begin position="231"/>
        <end position="250"/>
    </location>
</feature>
<evidence type="ECO:0000256" key="1">
    <source>
        <dbReference type="SAM" id="Phobius"/>
    </source>
</evidence>
<keyword evidence="4" id="KW-1185">Reference proteome</keyword>
<feature type="transmembrane region" description="Helical" evidence="1">
    <location>
        <begin position="295"/>
        <end position="312"/>
    </location>
</feature>
<reference evidence="3 4" key="1">
    <citation type="journal article" date="2019" name="Environ. Microbiol.">
        <title>Species interactions and distinct microbial communities in high Arctic permafrost affected cryosols are associated with the CH4 and CO2 gas fluxes.</title>
        <authorList>
            <person name="Altshuler I."/>
            <person name="Hamel J."/>
            <person name="Turney S."/>
            <person name="Magnuson E."/>
            <person name="Levesque R."/>
            <person name="Greer C."/>
            <person name="Whyte L.G."/>
        </authorList>
    </citation>
    <scope>NUCLEOTIDE SEQUENCE [LARGE SCALE GENOMIC DNA]</scope>
    <source>
        <strain evidence="3 4">E4</strain>
    </source>
</reference>
<dbReference type="AlphaFoldDB" id="A0A502GRN9"/>
<dbReference type="PANTHER" id="PTHR23028:SF53">
    <property type="entry name" value="ACYL_TRANSF_3 DOMAIN-CONTAINING PROTEIN"/>
    <property type="match status" value="1"/>
</dbReference>
<dbReference type="Proteomes" id="UP000317663">
    <property type="component" value="Unassembled WGS sequence"/>
</dbReference>
<dbReference type="GO" id="GO:0016747">
    <property type="term" value="F:acyltransferase activity, transferring groups other than amino-acyl groups"/>
    <property type="evidence" value="ECO:0007669"/>
    <property type="project" value="InterPro"/>
</dbReference>
<feature type="transmembrane region" description="Helical" evidence="1">
    <location>
        <begin position="256"/>
        <end position="274"/>
    </location>
</feature>
<dbReference type="OrthoDB" id="9767863at2"/>
<dbReference type="EMBL" id="RCZD01000002">
    <property type="protein sequence ID" value="TPG64088.1"/>
    <property type="molecule type" value="Genomic_DNA"/>
</dbReference>
<dbReference type="RefSeq" id="WP_140470606.1">
    <property type="nucleotide sequence ID" value="NZ_RCZD01000002.1"/>
</dbReference>
<keyword evidence="1" id="KW-0472">Membrane</keyword>
<name>A0A502GRN9_9GAMM</name>
<keyword evidence="3" id="KW-0808">Transferase</keyword>
<evidence type="ECO:0000313" key="4">
    <source>
        <dbReference type="Proteomes" id="UP000317663"/>
    </source>
</evidence>
<feature type="transmembrane region" description="Helical" evidence="1">
    <location>
        <begin position="200"/>
        <end position="219"/>
    </location>
</feature>
<feature type="transmembrane region" description="Helical" evidence="1">
    <location>
        <begin position="35"/>
        <end position="59"/>
    </location>
</feature>
<proteinExistence type="predicted"/>
<keyword evidence="1" id="KW-1133">Transmembrane helix</keyword>
<sequence length="349" mass="40429">MILKQRNVSLDFFRGAMALMVSMGHFFYWNNKPYFPFSFILAVDFFLVLSGFVIASSVLKRDTFDPLTFAKQRYLRLAPVYFFCVIISIPICMLWDKTPLPNLADIVKVFTLSQMLPFNDKSQFPMITLNPIGIAYTISAELWVGIILFPIIYFLKKHSEILLLPFLLIVVCSCLLKISIDSPDFMNLHYAMVNKFLYWGMLRCLMDYSIGIAAFIIISRSSSNRCFYRESALQVLCIVAFTYFFLKIDYGRQNEIFAPLLFSIFISSISKGYGIVAKITNNKIGKFMGDISYPYYLIHPIFIFIFINIFKYPVSNHIAVIVMISSIISAYFINKFIEKKSINYFMESK</sequence>
<feature type="transmembrane region" description="Helical" evidence="1">
    <location>
        <begin position="80"/>
        <end position="96"/>
    </location>
</feature>
<keyword evidence="3" id="KW-0012">Acyltransferase</keyword>
<feature type="transmembrane region" description="Helical" evidence="1">
    <location>
        <begin position="134"/>
        <end position="155"/>
    </location>
</feature>
<gene>
    <name evidence="3" type="ORF">EAH77_04505</name>
</gene>
<feature type="domain" description="Acyltransferase 3" evidence="2">
    <location>
        <begin position="8"/>
        <end position="333"/>
    </location>
</feature>
<evidence type="ECO:0000313" key="3">
    <source>
        <dbReference type="EMBL" id="TPG64088.1"/>
    </source>
</evidence>
<organism evidence="3 4">
    <name type="scientific">Ewingella americana</name>
    <dbReference type="NCBI Taxonomy" id="41202"/>
    <lineage>
        <taxon>Bacteria</taxon>
        <taxon>Pseudomonadati</taxon>
        <taxon>Pseudomonadota</taxon>
        <taxon>Gammaproteobacteria</taxon>
        <taxon>Enterobacterales</taxon>
        <taxon>Yersiniaceae</taxon>
        <taxon>Ewingella</taxon>
    </lineage>
</organism>
<feature type="transmembrane region" description="Helical" evidence="1">
    <location>
        <begin position="12"/>
        <end position="29"/>
    </location>
</feature>